<dbReference type="Proteomes" id="UP001163321">
    <property type="component" value="Chromosome 8"/>
</dbReference>
<accession>A0ACC0VI49</accession>
<name>A0ACC0VI49_9STRA</name>
<sequence length="66" mass="7128">MDISRILSKHASDTLLISSTEVLQQFRESKSKVEAQICKKNKQSLKETATSSASGSGTEDNVKGIS</sequence>
<evidence type="ECO:0000313" key="1">
    <source>
        <dbReference type="EMBL" id="KAI9906175.1"/>
    </source>
</evidence>
<reference evidence="1 2" key="1">
    <citation type="journal article" date="2022" name="bioRxiv">
        <title>The genome of the oomycete Peronosclerospora sorghi, a cosmopolitan pathogen of maize and sorghum, is inflated with dispersed pseudogenes.</title>
        <authorList>
            <person name="Fletcher K."/>
            <person name="Martin F."/>
            <person name="Isakeit T."/>
            <person name="Cavanaugh K."/>
            <person name="Magill C."/>
            <person name="Michelmore R."/>
        </authorList>
    </citation>
    <scope>NUCLEOTIDE SEQUENCE [LARGE SCALE GENOMIC DNA]</scope>
    <source>
        <strain evidence="1">P6</strain>
    </source>
</reference>
<protein>
    <submittedName>
        <fullName evidence="1">Uncharacterized protein</fullName>
    </submittedName>
</protein>
<evidence type="ECO:0000313" key="2">
    <source>
        <dbReference type="Proteomes" id="UP001163321"/>
    </source>
</evidence>
<keyword evidence="2" id="KW-1185">Reference proteome</keyword>
<proteinExistence type="predicted"/>
<comment type="caution">
    <text evidence="1">The sequence shown here is derived from an EMBL/GenBank/DDBJ whole genome shotgun (WGS) entry which is preliminary data.</text>
</comment>
<organism evidence="1 2">
    <name type="scientific">Peronosclerospora sorghi</name>
    <dbReference type="NCBI Taxonomy" id="230839"/>
    <lineage>
        <taxon>Eukaryota</taxon>
        <taxon>Sar</taxon>
        <taxon>Stramenopiles</taxon>
        <taxon>Oomycota</taxon>
        <taxon>Peronosporomycetes</taxon>
        <taxon>Peronosporales</taxon>
        <taxon>Peronosporaceae</taxon>
        <taxon>Peronosclerospora</taxon>
    </lineage>
</organism>
<dbReference type="EMBL" id="CM047587">
    <property type="protein sequence ID" value="KAI9906175.1"/>
    <property type="molecule type" value="Genomic_DNA"/>
</dbReference>
<gene>
    <name evidence="1" type="ORF">PsorP6_002989</name>
</gene>